<keyword evidence="1" id="KW-1133">Transmembrane helix</keyword>
<evidence type="ECO:0000256" key="1">
    <source>
        <dbReference type="SAM" id="Phobius"/>
    </source>
</evidence>
<dbReference type="EMBL" id="CP005587">
    <property type="protein sequence ID" value="AGK57494.1"/>
    <property type="molecule type" value="Genomic_DNA"/>
</dbReference>
<gene>
    <name evidence="2" type="ORF">HYPDE_29078</name>
</gene>
<dbReference type="Proteomes" id="UP000005952">
    <property type="component" value="Chromosome"/>
</dbReference>
<keyword evidence="3" id="KW-1185">Reference proteome</keyword>
<evidence type="ECO:0000313" key="2">
    <source>
        <dbReference type="EMBL" id="AGK57494.1"/>
    </source>
</evidence>
<dbReference type="KEGG" id="hdt:HYPDE_29078"/>
<dbReference type="AlphaFoldDB" id="N0B204"/>
<keyword evidence="1" id="KW-0812">Transmembrane</keyword>
<proteinExistence type="predicted"/>
<reference evidence="2 3" key="1">
    <citation type="journal article" date="2013" name="Genome Announc.">
        <title>Genome sequences for three denitrifying bacterial strains isolated from a uranium- and nitrate-contaminated subsurface environment.</title>
        <authorList>
            <person name="Venkatramanan R."/>
            <person name="Prakash O."/>
            <person name="Woyke T."/>
            <person name="Chain P."/>
            <person name="Goodwin L.A."/>
            <person name="Watson D."/>
            <person name="Brooks S."/>
            <person name="Kostka J.E."/>
            <person name="Green S.J."/>
        </authorList>
    </citation>
    <scope>NUCLEOTIDE SEQUENCE [LARGE SCALE GENOMIC DNA]</scope>
    <source>
        <strain evidence="2 3">1NES1</strain>
    </source>
</reference>
<feature type="transmembrane region" description="Helical" evidence="1">
    <location>
        <begin position="43"/>
        <end position="65"/>
    </location>
</feature>
<accession>N0B204</accession>
<keyword evidence="1" id="KW-0472">Membrane</keyword>
<organism evidence="2 3">
    <name type="scientific">Hyphomicrobium denitrificans 1NES1</name>
    <dbReference type="NCBI Taxonomy" id="670307"/>
    <lineage>
        <taxon>Bacteria</taxon>
        <taxon>Pseudomonadati</taxon>
        <taxon>Pseudomonadota</taxon>
        <taxon>Alphaproteobacteria</taxon>
        <taxon>Hyphomicrobiales</taxon>
        <taxon>Hyphomicrobiaceae</taxon>
        <taxon>Hyphomicrobium</taxon>
    </lineage>
</organism>
<name>N0B204_9HYPH</name>
<dbReference type="HOGENOM" id="CLU_2523052_0_0_5"/>
<evidence type="ECO:0000313" key="3">
    <source>
        <dbReference type="Proteomes" id="UP000005952"/>
    </source>
</evidence>
<protein>
    <submittedName>
        <fullName evidence="2">Uncharacterized protein</fullName>
    </submittedName>
</protein>
<sequence>MDGFGPSAVWKIDGLSLCGSFPGRGAPTFLPPERDSHRLMRGVFSQIVIGIIVTVIGTVIANAVVGSGRHHFLPGIHYSGSSRR</sequence>